<dbReference type="PROSITE" id="PS51379">
    <property type="entry name" value="4FE4S_FER_2"/>
    <property type="match status" value="3"/>
</dbReference>
<keyword evidence="1" id="KW-0004">4Fe-4S</keyword>
<evidence type="ECO:0000313" key="6">
    <source>
        <dbReference type="EMBL" id="AXR82040.1"/>
    </source>
</evidence>
<gene>
    <name evidence="6" type="ORF">AArcMg_2040</name>
</gene>
<evidence type="ECO:0000259" key="5">
    <source>
        <dbReference type="PROSITE" id="PS51379"/>
    </source>
</evidence>
<keyword evidence="3" id="KW-0408">Iron</keyword>
<sequence length="253" mass="28302">MTKHGFGIDVERCIGCYACTIACKEQNNPDGDIHWNAVYDEDGETNSDLVAPEAEHEAYGMFPHAGGHPPEGWEDEAPGEMTPVACQHCENAPCEKACPVGATYTDENGVVQMNYDQCIGCRYCMTACPYNVRKFNWDDPSVDDEVGPVESRDRGVVEKCNWCSHRTEQGLDPACVQACPEDARIFGDLDDEESDLSTYIEEYEWEQLLEDAGTKPKVYYFTEETPGYSADRLDKDVRDAELQQVEQMYGGAD</sequence>
<dbReference type="InterPro" id="IPR017900">
    <property type="entry name" value="4Fe4S_Fe_S_CS"/>
</dbReference>
<dbReference type="GeneID" id="37642527"/>
<evidence type="ECO:0000256" key="2">
    <source>
        <dbReference type="ARBA" id="ARBA00022723"/>
    </source>
</evidence>
<evidence type="ECO:0000256" key="3">
    <source>
        <dbReference type="ARBA" id="ARBA00023004"/>
    </source>
</evidence>
<dbReference type="Gene3D" id="3.30.70.20">
    <property type="match status" value="2"/>
</dbReference>
<dbReference type="GO" id="GO:0016491">
    <property type="term" value="F:oxidoreductase activity"/>
    <property type="evidence" value="ECO:0007669"/>
    <property type="project" value="UniProtKB-ARBA"/>
</dbReference>
<feature type="domain" description="4Fe-4S ferredoxin-type" evidence="5">
    <location>
        <begin position="109"/>
        <end position="138"/>
    </location>
</feature>
<evidence type="ECO:0000313" key="7">
    <source>
        <dbReference type="Proteomes" id="UP000258613"/>
    </source>
</evidence>
<keyword evidence="7" id="KW-1185">Reference proteome</keyword>
<reference evidence="7" key="1">
    <citation type="submission" date="2018-02" db="EMBL/GenBank/DDBJ databases">
        <title>Phenotypic and genomic properties of facultatively anaerobic sulfur-reducing natronoarchaea from hypersaline soda lakes.</title>
        <authorList>
            <person name="Sorokin D.Y."/>
            <person name="Kublanov I.V."/>
            <person name="Roman P."/>
            <person name="Sinninghe Damste J.S."/>
            <person name="Golyshin P.N."/>
            <person name="Rojo D."/>
            <person name="Ciordia S."/>
            <person name="Mena M.D.C."/>
            <person name="Ferrer M."/>
            <person name="Messina E."/>
            <person name="Smedile F."/>
            <person name="La Spada G."/>
            <person name="La Cono V."/>
            <person name="Yakimov M.M."/>
        </authorList>
    </citation>
    <scope>NUCLEOTIDE SEQUENCE [LARGE SCALE GENOMIC DNA]</scope>
    <source>
        <strain evidence="7">AArc-Mg</strain>
    </source>
</reference>
<dbReference type="PROSITE" id="PS00198">
    <property type="entry name" value="4FE4S_FER_1"/>
    <property type="match status" value="1"/>
</dbReference>
<dbReference type="EMBL" id="CP027033">
    <property type="protein sequence ID" value="AXR82040.1"/>
    <property type="molecule type" value="Genomic_DNA"/>
</dbReference>
<name>A0A346PR95_9EURY</name>
<protein>
    <submittedName>
        <fullName evidence="6">Fe-S-cluster-containing dehydrogenase component</fullName>
    </submittedName>
</protein>
<dbReference type="CDD" id="cd10551">
    <property type="entry name" value="PsrB"/>
    <property type="match status" value="1"/>
</dbReference>
<feature type="domain" description="4Fe-4S ferredoxin-type" evidence="5">
    <location>
        <begin position="4"/>
        <end position="33"/>
    </location>
</feature>
<accession>A0A346PR95</accession>
<dbReference type="Proteomes" id="UP000258613">
    <property type="component" value="Chromosome"/>
</dbReference>
<evidence type="ECO:0000256" key="1">
    <source>
        <dbReference type="ARBA" id="ARBA00022485"/>
    </source>
</evidence>
<dbReference type="GO" id="GO:0046872">
    <property type="term" value="F:metal ion binding"/>
    <property type="evidence" value="ECO:0007669"/>
    <property type="project" value="UniProtKB-KW"/>
</dbReference>
<evidence type="ECO:0000256" key="4">
    <source>
        <dbReference type="ARBA" id="ARBA00023014"/>
    </source>
</evidence>
<dbReference type="InterPro" id="IPR017896">
    <property type="entry name" value="4Fe4S_Fe-S-bd"/>
</dbReference>
<keyword evidence="2" id="KW-0479">Metal-binding</keyword>
<dbReference type="GO" id="GO:0051539">
    <property type="term" value="F:4 iron, 4 sulfur cluster binding"/>
    <property type="evidence" value="ECO:0007669"/>
    <property type="project" value="UniProtKB-KW"/>
</dbReference>
<feature type="domain" description="4Fe-4S ferredoxin-type" evidence="5">
    <location>
        <begin position="77"/>
        <end position="108"/>
    </location>
</feature>
<dbReference type="AlphaFoldDB" id="A0A346PR95"/>
<organism evidence="6 7">
    <name type="scientific">Natrarchaeobaculum sulfurireducens</name>
    <dbReference type="NCBI Taxonomy" id="2044521"/>
    <lineage>
        <taxon>Archaea</taxon>
        <taxon>Methanobacteriati</taxon>
        <taxon>Methanobacteriota</taxon>
        <taxon>Stenosarchaea group</taxon>
        <taxon>Halobacteria</taxon>
        <taxon>Halobacteriales</taxon>
        <taxon>Natrialbaceae</taxon>
        <taxon>Natrarchaeobaculum</taxon>
    </lineage>
</organism>
<dbReference type="PANTHER" id="PTHR43177">
    <property type="entry name" value="PROTEIN NRFC"/>
    <property type="match status" value="1"/>
</dbReference>
<proteinExistence type="predicted"/>
<dbReference type="InterPro" id="IPR050954">
    <property type="entry name" value="ET_IronSulfur_Cluster-Binding"/>
</dbReference>
<dbReference type="PANTHER" id="PTHR43177:SF3">
    <property type="entry name" value="PROTEIN NRFC HOMOLOG"/>
    <property type="match status" value="1"/>
</dbReference>
<dbReference type="Pfam" id="PF13247">
    <property type="entry name" value="Fer4_11"/>
    <property type="match status" value="2"/>
</dbReference>
<keyword evidence="4" id="KW-0411">Iron-sulfur</keyword>
<dbReference type="KEGG" id="nag:AArcMg_2040"/>
<dbReference type="RefSeq" id="WP_228443387.1">
    <property type="nucleotide sequence ID" value="NZ_CP027033.1"/>
</dbReference>
<dbReference type="SUPFAM" id="SSF54862">
    <property type="entry name" value="4Fe-4S ferredoxins"/>
    <property type="match status" value="1"/>
</dbReference>